<name>A0A8H7BIY6_9FUNG</name>
<evidence type="ECO:0000256" key="1">
    <source>
        <dbReference type="SAM" id="Phobius"/>
    </source>
</evidence>
<evidence type="ECO:0000313" key="3">
    <source>
        <dbReference type="Proteomes" id="UP000605846"/>
    </source>
</evidence>
<keyword evidence="1" id="KW-0812">Transmembrane</keyword>
<dbReference type="Proteomes" id="UP000605846">
    <property type="component" value="Unassembled WGS sequence"/>
</dbReference>
<keyword evidence="1" id="KW-1133">Transmembrane helix</keyword>
<feature type="transmembrane region" description="Helical" evidence="1">
    <location>
        <begin position="159"/>
        <end position="176"/>
    </location>
</feature>
<keyword evidence="1" id="KW-0472">Membrane</keyword>
<feature type="transmembrane region" description="Helical" evidence="1">
    <location>
        <begin position="191"/>
        <end position="212"/>
    </location>
</feature>
<dbReference type="EMBL" id="JABAYA010000152">
    <property type="protein sequence ID" value="KAF7723431.1"/>
    <property type="molecule type" value="Genomic_DNA"/>
</dbReference>
<dbReference type="OrthoDB" id="1077582at2759"/>
<keyword evidence="3" id="KW-1185">Reference proteome</keyword>
<protein>
    <submittedName>
        <fullName evidence="2">Uncharacterized protein</fullName>
    </submittedName>
</protein>
<reference evidence="2" key="1">
    <citation type="submission" date="2020-01" db="EMBL/GenBank/DDBJ databases">
        <title>Genome Sequencing of Three Apophysomyces-Like Fungal Strains Confirms a Novel Fungal Genus in the Mucoromycota with divergent Burkholderia-like Endosymbiotic Bacteria.</title>
        <authorList>
            <person name="Stajich J.E."/>
            <person name="Macias A.M."/>
            <person name="Carter-House D."/>
            <person name="Lovett B."/>
            <person name="Kasson L.R."/>
            <person name="Berry K."/>
            <person name="Grigoriev I."/>
            <person name="Chang Y."/>
            <person name="Spatafora J."/>
            <person name="Kasson M.T."/>
        </authorList>
    </citation>
    <scope>NUCLEOTIDE SEQUENCE</scope>
    <source>
        <strain evidence="2">NRRL A-21654</strain>
    </source>
</reference>
<gene>
    <name evidence="2" type="ORF">EC973_002030</name>
</gene>
<accession>A0A8H7BIY6</accession>
<sequence length="226" mass="25839">MFIASPYSTIDISMIPLTWILAADYSFSSKGLNLSEWMWNLASIVVEQTDEKEAVVRREGLLKVFTGTVKLVSLQWAIPRLLYADPLDLLSIPWYDPKSMFQVYCMNASLYFTFGLYDIIFGILQCASGKAFISVCDEPHLAHSGILHEFTIMFGARKLTLEQLACFILHGFFVGIEVKIGLFKKGPPTKWAWVVSVVLTQIYFSIINRLFFDPFIRYGLYVQMLK</sequence>
<proteinExistence type="predicted"/>
<organism evidence="2 3">
    <name type="scientific">Apophysomyces ossiformis</name>
    <dbReference type="NCBI Taxonomy" id="679940"/>
    <lineage>
        <taxon>Eukaryota</taxon>
        <taxon>Fungi</taxon>
        <taxon>Fungi incertae sedis</taxon>
        <taxon>Mucoromycota</taxon>
        <taxon>Mucoromycotina</taxon>
        <taxon>Mucoromycetes</taxon>
        <taxon>Mucorales</taxon>
        <taxon>Mucorineae</taxon>
        <taxon>Mucoraceae</taxon>
        <taxon>Apophysomyces</taxon>
    </lineage>
</organism>
<comment type="caution">
    <text evidence="2">The sequence shown here is derived from an EMBL/GenBank/DDBJ whole genome shotgun (WGS) entry which is preliminary data.</text>
</comment>
<dbReference type="AlphaFoldDB" id="A0A8H7BIY6"/>
<evidence type="ECO:0000313" key="2">
    <source>
        <dbReference type="EMBL" id="KAF7723431.1"/>
    </source>
</evidence>